<keyword evidence="2" id="KW-0004">4Fe-4S</keyword>
<proteinExistence type="inferred from homology"/>
<dbReference type="GO" id="GO:0008730">
    <property type="term" value="F:L(+)-tartrate dehydratase activity"/>
    <property type="evidence" value="ECO:0007669"/>
    <property type="project" value="UniProtKB-EC"/>
</dbReference>
<evidence type="ECO:0000313" key="11">
    <source>
        <dbReference type="Proteomes" id="UP001156881"/>
    </source>
</evidence>
<dbReference type="GO" id="GO:0046872">
    <property type="term" value="F:metal ion binding"/>
    <property type="evidence" value="ECO:0007669"/>
    <property type="project" value="UniProtKB-KW"/>
</dbReference>
<keyword evidence="4" id="KW-0408">Iron</keyword>
<dbReference type="Pfam" id="PF05681">
    <property type="entry name" value="Fumerase"/>
    <property type="match status" value="1"/>
</dbReference>
<evidence type="ECO:0000256" key="2">
    <source>
        <dbReference type="ARBA" id="ARBA00022485"/>
    </source>
</evidence>
<evidence type="ECO:0000256" key="1">
    <source>
        <dbReference type="ARBA" id="ARBA00008876"/>
    </source>
</evidence>
<evidence type="ECO:0000256" key="3">
    <source>
        <dbReference type="ARBA" id="ARBA00022723"/>
    </source>
</evidence>
<dbReference type="InterPro" id="IPR004646">
    <property type="entry name" value="Fe-S_hydro-lyase_TtdA-typ_cat"/>
</dbReference>
<dbReference type="PANTHER" id="PTHR30389">
    <property type="entry name" value="FUMARATE HYDRATASE-RELATED"/>
    <property type="match status" value="1"/>
</dbReference>
<dbReference type="EMBL" id="BSPG01000021">
    <property type="protein sequence ID" value="GLS45368.1"/>
    <property type="molecule type" value="Genomic_DNA"/>
</dbReference>
<gene>
    <name evidence="8" type="primary">ttdA</name>
    <name evidence="8" type="ORF">GCM10007884_33580</name>
    <name evidence="9" type="ORF">GGR33_004342</name>
</gene>
<keyword evidence="11" id="KW-1185">Reference proteome</keyword>
<evidence type="ECO:0000256" key="4">
    <source>
        <dbReference type="ARBA" id="ARBA00023004"/>
    </source>
</evidence>
<accession>A0A7W6AQF1</accession>
<dbReference type="PANTHER" id="PTHR30389:SF17">
    <property type="entry name" value="L(+)-TARTRATE DEHYDRATASE SUBUNIT ALPHA-RELATED"/>
    <property type="match status" value="1"/>
</dbReference>
<feature type="domain" description="Fe-S hydro-lyase tartrate dehydratase alpha-type catalytic" evidence="7">
    <location>
        <begin position="9"/>
        <end position="282"/>
    </location>
</feature>
<dbReference type="NCBIfam" id="TIGR00722">
    <property type="entry name" value="ttdA_fumA_fumB"/>
    <property type="match status" value="1"/>
</dbReference>
<reference evidence="9 10" key="3">
    <citation type="submission" date="2020-08" db="EMBL/GenBank/DDBJ databases">
        <title>Genomic Encyclopedia of Type Strains, Phase IV (KMG-IV): sequencing the most valuable type-strain genomes for metagenomic binning, comparative biology and taxonomic classification.</title>
        <authorList>
            <person name="Goeker M."/>
        </authorList>
    </citation>
    <scope>NUCLEOTIDE SEQUENCE [LARGE SCALE GENOMIC DNA]</scope>
    <source>
        <strain evidence="9 10">DSM 24105</strain>
    </source>
</reference>
<dbReference type="Proteomes" id="UP001156881">
    <property type="component" value="Unassembled WGS sequence"/>
</dbReference>
<comment type="similarity">
    <text evidence="1">Belongs to the class-I fumarase family.</text>
</comment>
<comment type="caution">
    <text evidence="9">The sequence shown here is derived from an EMBL/GenBank/DDBJ whole genome shotgun (WGS) entry which is preliminary data.</text>
</comment>
<evidence type="ECO:0000313" key="9">
    <source>
        <dbReference type="EMBL" id="MBB3904816.1"/>
    </source>
</evidence>
<evidence type="ECO:0000259" key="7">
    <source>
        <dbReference type="Pfam" id="PF05681"/>
    </source>
</evidence>
<evidence type="ECO:0000256" key="5">
    <source>
        <dbReference type="ARBA" id="ARBA00023014"/>
    </source>
</evidence>
<organism evidence="9 10">
    <name type="scientific">Methylobacterium brachythecii</name>
    <dbReference type="NCBI Taxonomy" id="1176177"/>
    <lineage>
        <taxon>Bacteria</taxon>
        <taxon>Pseudomonadati</taxon>
        <taxon>Pseudomonadota</taxon>
        <taxon>Alphaproteobacteria</taxon>
        <taxon>Hyphomicrobiales</taxon>
        <taxon>Methylobacteriaceae</taxon>
        <taxon>Methylobacterium</taxon>
    </lineage>
</organism>
<sequence>MIPLATIEKTAETLMEKAAIEIPEDYLGGLRRCADTEKGDLSSFVIQAMLENYEAAKEDRRAMCGDTGVPRWYVKYGNDARPESGPIGVESALRRATANATQSIPLRPNRVHPLWRTDHDNNVGINAPEIEYAFHPDADWIDLTTVHKGGLFGSDYRMLFPGDGMQGIRRFFLDTLVAFGKRGLACQPAIVGVGLGGSKDACMVLGKQASCLRTVGSRNPDPKIAELEDEFKELGNSIGMGAMGFMGSSMVVDCNIEVGYCHTGGMPMSVHMFCLSSRRATARIHGDGRVEYRTDPDWFTDYSRRATVEWHTPVPMAAE</sequence>
<dbReference type="InterPro" id="IPR051208">
    <property type="entry name" value="Class-I_Fumarase/Tartrate_DH"/>
</dbReference>
<dbReference type="Proteomes" id="UP000517759">
    <property type="component" value="Unassembled WGS sequence"/>
</dbReference>
<keyword evidence="6 9" id="KW-0456">Lyase</keyword>
<dbReference type="GO" id="GO:0051539">
    <property type="term" value="F:4 iron, 4 sulfur cluster binding"/>
    <property type="evidence" value="ECO:0007669"/>
    <property type="project" value="UniProtKB-KW"/>
</dbReference>
<evidence type="ECO:0000313" key="8">
    <source>
        <dbReference type="EMBL" id="GLS45368.1"/>
    </source>
</evidence>
<dbReference type="RefSeq" id="WP_183509052.1">
    <property type="nucleotide sequence ID" value="NZ_BSPG01000021.1"/>
</dbReference>
<dbReference type="AlphaFoldDB" id="A0A7W6AQF1"/>
<evidence type="ECO:0000256" key="6">
    <source>
        <dbReference type="ARBA" id="ARBA00023239"/>
    </source>
</evidence>
<keyword evidence="5" id="KW-0411">Iron-sulfur</keyword>
<reference evidence="8" key="1">
    <citation type="journal article" date="2014" name="Int. J. Syst. Evol. Microbiol.">
        <title>Complete genome of a new Firmicutes species belonging to the dominant human colonic microbiota ('Ruminococcus bicirculans') reveals two chromosomes and a selective capacity to utilize plant glucans.</title>
        <authorList>
            <consortium name="NISC Comparative Sequencing Program"/>
            <person name="Wegmann U."/>
            <person name="Louis P."/>
            <person name="Goesmann A."/>
            <person name="Henrissat B."/>
            <person name="Duncan S.H."/>
            <person name="Flint H.J."/>
        </authorList>
    </citation>
    <scope>NUCLEOTIDE SEQUENCE</scope>
    <source>
        <strain evidence="8">NBRC 107710</strain>
    </source>
</reference>
<keyword evidence="3" id="KW-0479">Metal-binding</keyword>
<dbReference type="EC" id="4.2.1.32" evidence="9"/>
<reference evidence="8" key="4">
    <citation type="submission" date="2023-01" db="EMBL/GenBank/DDBJ databases">
        <title>Draft genome sequence of Methylobacterium brachythecii strain NBRC 107710.</title>
        <authorList>
            <person name="Sun Q."/>
            <person name="Mori K."/>
        </authorList>
    </citation>
    <scope>NUCLEOTIDE SEQUENCE</scope>
    <source>
        <strain evidence="8">NBRC 107710</strain>
    </source>
</reference>
<evidence type="ECO:0000313" key="10">
    <source>
        <dbReference type="Proteomes" id="UP000517759"/>
    </source>
</evidence>
<name>A0A7W6AQF1_9HYPH</name>
<reference evidence="11" key="2">
    <citation type="journal article" date="2019" name="Int. J. Syst. Evol. Microbiol.">
        <title>The Global Catalogue of Microorganisms (GCM) 10K type strain sequencing project: providing services to taxonomists for standard genome sequencing and annotation.</title>
        <authorList>
            <consortium name="The Broad Institute Genomics Platform"/>
            <consortium name="The Broad Institute Genome Sequencing Center for Infectious Disease"/>
            <person name="Wu L."/>
            <person name="Ma J."/>
        </authorList>
    </citation>
    <scope>NUCLEOTIDE SEQUENCE [LARGE SCALE GENOMIC DNA]</scope>
    <source>
        <strain evidence="11">NBRC 107710</strain>
    </source>
</reference>
<protein>
    <submittedName>
        <fullName evidence="8">Fumarate hydratase</fullName>
    </submittedName>
    <submittedName>
        <fullName evidence="9">L(+)-tartrate dehydratase alpha subunit</fullName>
        <ecNumber evidence="9">4.2.1.32</ecNumber>
    </submittedName>
</protein>
<dbReference type="EMBL" id="JACIDN010000009">
    <property type="protein sequence ID" value="MBB3904816.1"/>
    <property type="molecule type" value="Genomic_DNA"/>
</dbReference>